<proteinExistence type="predicted"/>
<reference evidence="1 2" key="1">
    <citation type="submission" date="2016-04" db="EMBL/GenBank/DDBJ databases">
        <title>The genome of Intoshia linei affirms orthonectids as highly simplified spiralians.</title>
        <authorList>
            <person name="Mikhailov K.V."/>
            <person name="Slusarev G.S."/>
            <person name="Nikitin M.A."/>
            <person name="Logacheva M.D."/>
            <person name="Penin A."/>
            <person name="Aleoshin V."/>
            <person name="Panchin Y.V."/>
        </authorList>
    </citation>
    <scope>NUCLEOTIDE SEQUENCE [LARGE SCALE GENOMIC DNA]</scope>
    <source>
        <strain evidence="1">Intl2013</strain>
        <tissue evidence="1">Whole animal</tissue>
    </source>
</reference>
<organism evidence="1 2">
    <name type="scientific">Intoshia linei</name>
    <dbReference type="NCBI Taxonomy" id="1819745"/>
    <lineage>
        <taxon>Eukaryota</taxon>
        <taxon>Metazoa</taxon>
        <taxon>Spiralia</taxon>
        <taxon>Lophotrochozoa</taxon>
        <taxon>Mesozoa</taxon>
        <taxon>Orthonectida</taxon>
        <taxon>Rhopaluridae</taxon>
        <taxon>Intoshia</taxon>
    </lineage>
</organism>
<keyword evidence="2" id="KW-1185">Reference proteome</keyword>
<gene>
    <name evidence="1" type="ORF">A3Q56_02246</name>
</gene>
<dbReference type="AlphaFoldDB" id="A0A177B6Z4"/>
<evidence type="ECO:0000313" key="1">
    <source>
        <dbReference type="EMBL" id="OAF70015.1"/>
    </source>
</evidence>
<protein>
    <submittedName>
        <fullName evidence="1">Uncharacterized protein</fullName>
    </submittedName>
</protein>
<dbReference type="Proteomes" id="UP000078046">
    <property type="component" value="Unassembled WGS sequence"/>
</dbReference>
<dbReference type="EMBL" id="LWCA01000199">
    <property type="protein sequence ID" value="OAF70015.1"/>
    <property type="molecule type" value="Genomic_DNA"/>
</dbReference>
<sequence length="280" mass="33089">MENSPFPIKMCIKNLTKMLNDLDINHEITAEHLRLAKFNNDNDLKNVSSTLYNSIVALTEKIDNRKLSLQFENKPRKMLIYLSVVIRKSSFKKFTKLKILNDYKGVVYAYFKKHPETLNPPTENTTNIESISENELCGLIDRVNTNLRKFDMLNSSFNTFNKKLINQFNLNSDKLCKRSRQNFYQILLALIDKFNGTHNCLTLQKKHKKLILTVDLWYKSTEVFVDWMVKIIESNQEKLNFDFLIERTLDDYISQKDTLEKILKEMIEKKCTDKVFCIKF</sequence>
<comment type="caution">
    <text evidence="1">The sequence shown here is derived from an EMBL/GenBank/DDBJ whole genome shotgun (WGS) entry which is preliminary data.</text>
</comment>
<name>A0A177B6Z4_9BILA</name>
<evidence type="ECO:0000313" key="2">
    <source>
        <dbReference type="Proteomes" id="UP000078046"/>
    </source>
</evidence>
<accession>A0A177B6Z4</accession>